<gene>
    <name evidence="1" type="ORF">LCGC14_0838380</name>
</gene>
<evidence type="ECO:0000313" key="1">
    <source>
        <dbReference type="EMBL" id="KKN30021.1"/>
    </source>
</evidence>
<comment type="caution">
    <text evidence="1">The sequence shown here is derived from an EMBL/GenBank/DDBJ whole genome shotgun (WGS) entry which is preliminary data.</text>
</comment>
<dbReference type="AlphaFoldDB" id="A0A0F9RYL4"/>
<reference evidence="1" key="1">
    <citation type="journal article" date="2015" name="Nature">
        <title>Complex archaea that bridge the gap between prokaryotes and eukaryotes.</title>
        <authorList>
            <person name="Spang A."/>
            <person name="Saw J.H."/>
            <person name="Jorgensen S.L."/>
            <person name="Zaremba-Niedzwiedzka K."/>
            <person name="Martijn J."/>
            <person name="Lind A.E."/>
            <person name="van Eijk R."/>
            <person name="Schleper C."/>
            <person name="Guy L."/>
            <person name="Ettema T.J."/>
        </authorList>
    </citation>
    <scope>NUCLEOTIDE SEQUENCE</scope>
</reference>
<proteinExistence type="predicted"/>
<sequence>MRIKISELDVLRGHMHRFAKELQKYPNNEIKSIIDKIQQAMNITNKRINYMSISTIHSLIYQTKKQTMKLVKKYNDKELKRRWEMMENSSQWWLDLALDYNIN</sequence>
<organism evidence="1">
    <name type="scientific">marine sediment metagenome</name>
    <dbReference type="NCBI Taxonomy" id="412755"/>
    <lineage>
        <taxon>unclassified sequences</taxon>
        <taxon>metagenomes</taxon>
        <taxon>ecological metagenomes</taxon>
    </lineage>
</organism>
<accession>A0A0F9RYL4</accession>
<dbReference type="EMBL" id="LAZR01002441">
    <property type="protein sequence ID" value="KKN30021.1"/>
    <property type="molecule type" value="Genomic_DNA"/>
</dbReference>
<name>A0A0F9RYL4_9ZZZZ</name>
<protein>
    <submittedName>
        <fullName evidence="1">Uncharacterized protein</fullName>
    </submittedName>
</protein>